<dbReference type="Pfam" id="PF14223">
    <property type="entry name" value="Retrotran_gag_2"/>
    <property type="match status" value="1"/>
</dbReference>
<evidence type="ECO:0000259" key="7">
    <source>
        <dbReference type="PROSITE" id="PS50158"/>
    </source>
</evidence>
<dbReference type="InterPro" id="IPR043502">
    <property type="entry name" value="DNA/RNA_pol_sf"/>
</dbReference>
<dbReference type="SUPFAM" id="SSF53098">
    <property type="entry name" value="Ribonuclease H-like"/>
    <property type="match status" value="1"/>
</dbReference>
<dbReference type="Gene3D" id="3.30.420.10">
    <property type="entry name" value="Ribonuclease H-like superfamily/Ribonuclease H"/>
    <property type="match status" value="1"/>
</dbReference>
<gene>
    <name evidence="9" type="ORF">LTRI10_LOCUS3744</name>
</gene>
<keyword evidence="2" id="KW-0479">Metal-binding</keyword>
<dbReference type="Pfam" id="PF25597">
    <property type="entry name" value="SH3_retrovirus"/>
    <property type="match status" value="1"/>
</dbReference>
<dbReference type="InterPro" id="IPR054722">
    <property type="entry name" value="PolX-like_BBD"/>
</dbReference>
<dbReference type="GO" id="GO:0008270">
    <property type="term" value="F:zinc ion binding"/>
    <property type="evidence" value="ECO:0007669"/>
    <property type="project" value="UniProtKB-KW"/>
</dbReference>
<evidence type="ECO:0000256" key="3">
    <source>
        <dbReference type="ARBA" id="ARBA00022750"/>
    </source>
</evidence>
<dbReference type="PANTHER" id="PTHR42648:SF18">
    <property type="entry name" value="RETROTRANSPOSON, UNCLASSIFIED-LIKE PROTEIN"/>
    <property type="match status" value="1"/>
</dbReference>
<dbReference type="EMBL" id="OZ034813">
    <property type="protein sequence ID" value="CAL1356019.1"/>
    <property type="molecule type" value="Genomic_DNA"/>
</dbReference>
<dbReference type="Proteomes" id="UP001497516">
    <property type="component" value="Chromosome 1"/>
</dbReference>
<feature type="domain" description="Integrase catalytic" evidence="8">
    <location>
        <begin position="513"/>
        <end position="689"/>
    </location>
</feature>
<dbReference type="InterPro" id="IPR001878">
    <property type="entry name" value="Znf_CCHC"/>
</dbReference>
<dbReference type="Pfam" id="PF13976">
    <property type="entry name" value="gag_pre-integrs"/>
    <property type="match status" value="1"/>
</dbReference>
<evidence type="ECO:0000313" key="10">
    <source>
        <dbReference type="Proteomes" id="UP001497516"/>
    </source>
</evidence>
<dbReference type="Pfam" id="PF22936">
    <property type="entry name" value="Pol_BBD"/>
    <property type="match status" value="1"/>
</dbReference>
<feature type="region of interest" description="Disordered" evidence="6">
    <location>
        <begin position="768"/>
        <end position="847"/>
    </location>
</feature>
<dbReference type="InterPro" id="IPR036875">
    <property type="entry name" value="Znf_CCHC_sf"/>
</dbReference>
<dbReference type="InterPro" id="IPR013103">
    <property type="entry name" value="RVT_2"/>
</dbReference>
<keyword evidence="4" id="KW-0378">Hydrolase</keyword>
<accession>A0AAV2CHJ9</accession>
<evidence type="ECO:0000256" key="2">
    <source>
        <dbReference type="ARBA" id="ARBA00022723"/>
    </source>
</evidence>
<dbReference type="PROSITE" id="PS50158">
    <property type="entry name" value="ZF_CCHC"/>
    <property type="match status" value="1"/>
</dbReference>
<dbReference type="InterPro" id="IPR039537">
    <property type="entry name" value="Retrotran_Ty1/copia-like"/>
</dbReference>
<dbReference type="Pfam" id="PF00665">
    <property type="entry name" value="rve"/>
    <property type="match status" value="1"/>
</dbReference>
<dbReference type="SUPFAM" id="SSF57756">
    <property type="entry name" value="Retrovirus zinc finger-like domains"/>
    <property type="match status" value="1"/>
</dbReference>
<evidence type="ECO:0000256" key="1">
    <source>
        <dbReference type="ARBA" id="ARBA00022670"/>
    </source>
</evidence>
<dbReference type="Gene3D" id="4.10.60.10">
    <property type="entry name" value="Zinc finger, CCHC-type"/>
    <property type="match status" value="1"/>
</dbReference>
<dbReference type="InterPro" id="IPR012337">
    <property type="entry name" value="RNaseH-like_sf"/>
</dbReference>
<protein>
    <recommendedName>
        <fullName evidence="11">Polyprotein</fullName>
    </recommendedName>
</protein>
<dbReference type="InterPro" id="IPR057670">
    <property type="entry name" value="SH3_retrovirus"/>
</dbReference>
<dbReference type="GO" id="GO:0003676">
    <property type="term" value="F:nucleic acid binding"/>
    <property type="evidence" value="ECO:0007669"/>
    <property type="project" value="InterPro"/>
</dbReference>
<keyword evidence="1" id="KW-0645">Protease</keyword>
<feature type="domain" description="CCHC-type" evidence="7">
    <location>
        <begin position="248"/>
        <end position="263"/>
    </location>
</feature>
<dbReference type="PANTHER" id="PTHR42648">
    <property type="entry name" value="TRANSPOSASE, PUTATIVE-RELATED"/>
    <property type="match status" value="1"/>
</dbReference>
<dbReference type="CDD" id="cd09272">
    <property type="entry name" value="RNase_HI_RT_Ty1"/>
    <property type="match status" value="1"/>
</dbReference>
<keyword evidence="3" id="KW-0064">Aspartyl protease</keyword>
<dbReference type="InterPro" id="IPR025724">
    <property type="entry name" value="GAG-pre-integrase_dom"/>
</dbReference>
<name>A0AAV2CHJ9_9ROSI</name>
<dbReference type="InterPro" id="IPR001584">
    <property type="entry name" value="Integrase_cat-core"/>
</dbReference>
<keyword evidence="5" id="KW-0863">Zinc-finger</keyword>
<keyword evidence="5" id="KW-0862">Zinc</keyword>
<dbReference type="GO" id="GO:0004190">
    <property type="term" value="F:aspartic-type endopeptidase activity"/>
    <property type="evidence" value="ECO:0007669"/>
    <property type="project" value="UniProtKB-KW"/>
</dbReference>
<evidence type="ECO:0000259" key="8">
    <source>
        <dbReference type="PROSITE" id="PS50994"/>
    </source>
</evidence>
<evidence type="ECO:0000256" key="6">
    <source>
        <dbReference type="SAM" id="MobiDB-lite"/>
    </source>
</evidence>
<dbReference type="GO" id="GO:0006508">
    <property type="term" value="P:proteolysis"/>
    <property type="evidence" value="ECO:0007669"/>
    <property type="project" value="UniProtKB-KW"/>
</dbReference>
<feature type="compositionally biased region" description="Acidic residues" evidence="6">
    <location>
        <begin position="780"/>
        <end position="789"/>
    </location>
</feature>
<evidence type="ECO:0000256" key="4">
    <source>
        <dbReference type="ARBA" id="ARBA00022801"/>
    </source>
</evidence>
<dbReference type="SMART" id="SM00343">
    <property type="entry name" value="ZnF_C2HC"/>
    <property type="match status" value="1"/>
</dbReference>
<dbReference type="PROSITE" id="PS50994">
    <property type="entry name" value="INTEGRASE"/>
    <property type="match status" value="1"/>
</dbReference>
<evidence type="ECO:0000256" key="5">
    <source>
        <dbReference type="PROSITE-ProRule" id="PRU00047"/>
    </source>
</evidence>
<reference evidence="9 10" key="1">
    <citation type="submission" date="2024-04" db="EMBL/GenBank/DDBJ databases">
        <authorList>
            <person name="Fracassetti M."/>
        </authorList>
    </citation>
    <scope>NUCLEOTIDE SEQUENCE [LARGE SCALE GENOMIC DNA]</scope>
</reference>
<evidence type="ECO:0008006" key="11">
    <source>
        <dbReference type="Google" id="ProtNLM"/>
    </source>
</evidence>
<dbReference type="Pfam" id="PF07727">
    <property type="entry name" value="RVT_2"/>
    <property type="match status" value="1"/>
</dbReference>
<organism evidence="9 10">
    <name type="scientific">Linum trigynum</name>
    <dbReference type="NCBI Taxonomy" id="586398"/>
    <lineage>
        <taxon>Eukaryota</taxon>
        <taxon>Viridiplantae</taxon>
        <taxon>Streptophyta</taxon>
        <taxon>Embryophyta</taxon>
        <taxon>Tracheophyta</taxon>
        <taxon>Spermatophyta</taxon>
        <taxon>Magnoliopsida</taxon>
        <taxon>eudicotyledons</taxon>
        <taxon>Gunneridae</taxon>
        <taxon>Pentapetalae</taxon>
        <taxon>rosids</taxon>
        <taxon>fabids</taxon>
        <taxon>Malpighiales</taxon>
        <taxon>Linaceae</taxon>
        <taxon>Linum</taxon>
    </lineage>
</organism>
<feature type="compositionally biased region" description="Acidic residues" evidence="6">
    <location>
        <begin position="821"/>
        <end position="831"/>
    </location>
</feature>
<evidence type="ECO:0000313" key="9">
    <source>
        <dbReference type="EMBL" id="CAL1356019.1"/>
    </source>
</evidence>
<sequence length="1399" mass="158662">MSESSFAQVCIPKFDGDFDHWSMLMENLLRSKEYWAVVQDGIREPAQGEELTEAQQRVLEERRLRDLKAKNYLFSSIDKSILKTITQKATAKELWDSMKTRYQGSERVKKSQLQSLRRSFELLQMKEGESVTDYFGRVMTVANSMRNCGEMMPDVKIVEKVLRTLTAKFNFIVCSIEESKDIEELSVEALQSSLLVHEQKFIKQSEEEQALKVTFEYGGRGGRGPGRGMYQGRGRGRGRGLNRDLVECFKCHKLGHFKAECPEWYGNHQTHYSSHSSNPNQSQFNHPDMTEDVLLMAFVEKKEEEAGVDLQNSMAFLDSQLEETRDTWWFLDSGCSNHMSGEKQWFTTMEDNDDCNVKLGNGSRLTVAGKGTVRIVVDGVSLAISDVFYVPGLTTNLLSVGQLQEKQLNFVFKEGTCKIYHEEKGLLLQTTMKTNRMFVLHSQKQTNSSNNNHHCLHQTEASNKLFNLWHRRFGHLNSKSLLQMKKKEVVQGLPQLQGDLGVCSTCQIGKQHRASFPKQSTWRATKRLQLIHADLCGPITPVSNGGKRYILTITDDFSRKLWVYFLETKAETLSCFKKYKAQVEKEAGEPIVCLRTDRGGEFLLNEFKGLCEAEGIRRQLTAALTPQQNGVAERRNRTIMNMVRCSMADTRVPATFWPEAVAWTSHILNRSPTSANSGKTPHELWSGKPPAVGHFKVFGCVAYVHVNDHLRKKLDAKSIQCYFLGLSTESKAYKLYNPVTKKIVISRDVVFDETKGWSWESETEPVLTKVTWEGSNEPWYESDEEEETATTESTPSVTPPADPSTEPTTPIPSAATQAPQDDGEEDEDNDPDVLGLPSGGLGPRVRKPPSHLSIYDCTYFAGLDYWAMVTISDDPTTFEEAVQNEKWRKAMQQEMISIEKNDTWILVTLPAGVTPIGVKWIFKTKLKEDGSLDKFKARLVAKGYAQKHGIDYTEVFAPVARWDTIRTLLALAAYHGFPVYQLDVNSAFLHGELTEEVYIEQPQGFEVKGEEQKVYKLKKALYGLKQAPRAWYSRIEAYFLKSGFERSDYEHTLFIKKSGNDLLLVSLYVDDLMYTSSSSELIEEFKKSMQEEFEMTDLGRMKYFLGVEVHQSKAGIFINQQKYVKEVLEKYGLSACNFVKNPSAPGTKLSKAGDGVQVDATEYKSLIGSLLYMCATRPDIMYSVCLLSRFMEAPTRQHMFAAKRVLRYLKGTISHGIWYKKKDGNDKLVGYTDSDYAGDLDDRKSTSGYVFFIAGGAISWASKKQPVVTLSTTEAEFVAGSYCAAQCVWLRKILEQMGWKSSVDTATRVLCDSSSAIKLSKNPVLHGRSKHIDVRFHFLRNLAKEEVIEMEHCRSHEQVADIMTKSLQLDAFQTLRYQLGVCDEREFEEAGANSGEKEH</sequence>
<proteinExistence type="predicted"/>
<keyword evidence="10" id="KW-1185">Reference proteome</keyword>
<dbReference type="InterPro" id="IPR036397">
    <property type="entry name" value="RNaseH_sf"/>
</dbReference>
<dbReference type="GO" id="GO:0015074">
    <property type="term" value="P:DNA integration"/>
    <property type="evidence" value="ECO:0007669"/>
    <property type="project" value="InterPro"/>
</dbReference>
<dbReference type="SUPFAM" id="SSF56672">
    <property type="entry name" value="DNA/RNA polymerases"/>
    <property type="match status" value="1"/>
</dbReference>